<evidence type="ECO:0000259" key="2">
    <source>
        <dbReference type="Pfam" id="PF18962"/>
    </source>
</evidence>
<proteinExistence type="predicted"/>
<gene>
    <name evidence="3" type="ORF">A4H97_07340</name>
</gene>
<dbReference type="EMBL" id="LVXG01000023">
    <property type="protein sequence ID" value="OQP47309.1"/>
    <property type="molecule type" value="Genomic_DNA"/>
</dbReference>
<organism evidence="3 4">
    <name type="scientific">Niastella yeongjuensis</name>
    <dbReference type="NCBI Taxonomy" id="354355"/>
    <lineage>
        <taxon>Bacteria</taxon>
        <taxon>Pseudomonadati</taxon>
        <taxon>Bacteroidota</taxon>
        <taxon>Chitinophagia</taxon>
        <taxon>Chitinophagales</taxon>
        <taxon>Chitinophagaceae</taxon>
        <taxon>Niastella</taxon>
    </lineage>
</organism>
<accession>A0A1V9EME9</accession>
<dbReference type="Pfam" id="PF18962">
    <property type="entry name" value="Por_Secre_tail"/>
    <property type="match status" value="1"/>
</dbReference>
<dbReference type="InterPro" id="IPR026444">
    <property type="entry name" value="Secre_tail"/>
</dbReference>
<evidence type="ECO:0000256" key="1">
    <source>
        <dbReference type="SAM" id="SignalP"/>
    </source>
</evidence>
<dbReference type="InterPro" id="IPR013783">
    <property type="entry name" value="Ig-like_fold"/>
</dbReference>
<dbReference type="AlphaFoldDB" id="A0A1V9EME9"/>
<sequence>MTQLYPAIKKIALLTALITYNVVANAQSLNFNNPTVESGTFQQAGCVYRFSSVTTGGLIDALVKVDSLINVTQVGIDATPSGSSSTALQPQLSSLGGIGYHYAVFTITFVNKGTTVPTSVFNFSSVFMGIDGSNQITEFNAITVDNPTWQYVSPTPKVVVTQNGNTMWGTATDSKPAGGQGIDEHDSTQMFRVSTPSTSSVTMRVGYYQNQHGWSGNDLFSLNMRGSELPLTLLPVTLVSFTAQLTNEKVWLTWSTQQEENISHYSIERSYDNKEFGQTGLLFPAEDPSIINNYSYKDPLNKIAASVIYYRLKLVDKDGKYKYSEVRTVRIGSTNNGSARLSTWPNPVVNELHVSVPPNWQDQALKCQLLNSMGSIIKSFSIQQTATIGMADVPAGTYYIKVANGAAFITQTIVKSRN</sequence>
<dbReference type="STRING" id="354355.SAMN05660816_01492"/>
<dbReference type="Proteomes" id="UP000192610">
    <property type="component" value="Unassembled WGS sequence"/>
</dbReference>
<reference evidence="4" key="1">
    <citation type="submission" date="2016-04" db="EMBL/GenBank/DDBJ databases">
        <authorList>
            <person name="Chen L."/>
            <person name="Zhuang W."/>
            <person name="Wang G."/>
        </authorList>
    </citation>
    <scope>NUCLEOTIDE SEQUENCE [LARGE SCALE GENOMIC DNA]</scope>
    <source>
        <strain evidence="4">17621</strain>
    </source>
</reference>
<dbReference type="OrthoDB" id="626967at2"/>
<protein>
    <recommendedName>
        <fullName evidence="2">Secretion system C-terminal sorting domain-containing protein</fullName>
    </recommendedName>
</protein>
<feature type="chain" id="PRO_5010727903" description="Secretion system C-terminal sorting domain-containing protein" evidence="1">
    <location>
        <begin position="27"/>
        <end position="418"/>
    </location>
</feature>
<keyword evidence="1" id="KW-0732">Signal</keyword>
<comment type="caution">
    <text evidence="3">The sequence shown here is derived from an EMBL/GenBank/DDBJ whole genome shotgun (WGS) entry which is preliminary data.</text>
</comment>
<dbReference type="NCBIfam" id="TIGR04183">
    <property type="entry name" value="Por_Secre_tail"/>
    <property type="match status" value="1"/>
</dbReference>
<feature type="signal peptide" evidence="1">
    <location>
        <begin position="1"/>
        <end position="26"/>
    </location>
</feature>
<keyword evidence="4" id="KW-1185">Reference proteome</keyword>
<feature type="domain" description="Secretion system C-terminal sorting" evidence="2">
    <location>
        <begin position="344"/>
        <end position="413"/>
    </location>
</feature>
<dbReference type="RefSeq" id="WP_081201378.1">
    <property type="nucleotide sequence ID" value="NZ_FOCZ01000002.1"/>
</dbReference>
<evidence type="ECO:0000313" key="3">
    <source>
        <dbReference type="EMBL" id="OQP47309.1"/>
    </source>
</evidence>
<dbReference type="Gene3D" id="2.60.40.10">
    <property type="entry name" value="Immunoglobulins"/>
    <property type="match status" value="1"/>
</dbReference>
<name>A0A1V9EME9_9BACT</name>
<evidence type="ECO:0000313" key="4">
    <source>
        <dbReference type="Proteomes" id="UP000192610"/>
    </source>
</evidence>